<name>A0ABV1DRW6_9FIRM</name>
<dbReference type="Pfam" id="PF14198">
    <property type="entry name" value="TnpV"/>
    <property type="match status" value="1"/>
</dbReference>
<protein>
    <submittedName>
        <fullName evidence="1">TnpV protein</fullName>
    </submittedName>
</protein>
<dbReference type="EMBL" id="JBBMFP010000020">
    <property type="protein sequence ID" value="MEQ2433127.1"/>
    <property type="molecule type" value="Genomic_DNA"/>
</dbReference>
<dbReference type="Proteomes" id="UP001457898">
    <property type="component" value="Unassembled WGS sequence"/>
</dbReference>
<accession>A0ABV1DRW6</accession>
<reference evidence="1 2" key="1">
    <citation type="submission" date="2024-03" db="EMBL/GenBank/DDBJ databases">
        <title>Human intestinal bacterial collection.</title>
        <authorList>
            <person name="Pauvert C."/>
            <person name="Hitch T.C.A."/>
            <person name="Clavel T."/>
        </authorList>
    </citation>
    <scope>NUCLEOTIDE SEQUENCE [LARGE SCALE GENOMIC DNA]</scope>
    <source>
        <strain evidence="1 2">CLA-SR-H028</strain>
    </source>
</reference>
<gene>
    <name evidence="1" type="ORF">WMO65_19220</name>
</gene>
<evidence type="ECO:0000313" key="2">
    <source>
        <dbReference type="Proteomes" id="UP001457898"/>
    </source>
</evidence>
<proteinExistence type="predicted"/>
<comment type="caution">
    <text evidence="1">The sequence shown here is derived from an EMBL/GenBank/DDBJ whole genome shotgun (WGS) entry which is preliminary data.</text>
</comment>
<evidence type="ECO:0000313" key="1">
    <source>
        <dbReference type="EMBL" id="MEQ2433127.1"/>
    </source>
</evidence>
<organism evidence="1 2">
    <name type="scientific">Blautia caccae</name>
    <dbReference type="NCBI Taxonomy" id="3133175"/>
    <lineage>
        <taxon>Bacteria</taxon>
        <taxon>Bacillati</taxon>
        <taxon>Bacillota</taxon>
        <taxon>Clostridia</taxon>
        <taxon>Lachnospirales</taxon>
        <taxon>Lachnospiraceae</taxon>
        <taxon>Blautia</taxon>
    </lineage>
</organism>
<keyword evidence="2" id="KW-1185">Reference proteome</keyword>
<dbReference type="InterPro" id="IPR026989">
    <property type="entry name" value="TnpV"/>
</dbReference>
<sequence length="99" mass="11596">MDEQPEGTLTKYGLLRKKYLKENKGGLYSGLLLRGRLTEHLLEIQETAEQRMELLTRQMAEEQGVDESLKEQNPMAWVQQMNSIRQTAEEIILTELIYR</sequence>